<keyword evidence="2" id="KW-1185">Reference proteome</keyword>
<organism evidence="1 2">
    <name type="scientific">Anaeramoeba ignava</name>
    <name type="common">Anaerobic marine amoeba</name>
    <dbReference type="NCBI Taxonomy" id="1746090"/>
    <lineage>
        <taxon>Eukaryota</taxon>
        <taxon>Metamonada</taxon>
        <taxon>Anaeramoebidae</taxon>
        <taxon>Anaeramoeba</taxon>
    </lineage>
</organism>
<reference evidence="1" key="1">
    <citation type="submission" date="2022-10" db="EMBL/GenBank/DDBJ databases">
        <title>Novel sulphate-reducing endosymbionts in the free-living metamonad Anaeramoeba.</title>
        <authorList>
            <person name="Jerlstrom-Hultqvist J."/>
            <person name="Cepicka I."/>
            <person name="Gallot-Lavallee L."/>
            <person name="Salas-Leiva D."/>
            <person name="Curtis B.A."/>
            <person name="Zahonova K."/>
            <person name="Pipaliya S."/>
            <person name="Dacks J."/>
            <person name="Roger A.J."/>
        </authorList>
    </citation>
    <scope>NUCLEOTIDE SEQUENCE</scope>
    <source>
        <strain evidence="1">BMAN</strain>
    </source>
</reference>
<evidence type="ECO:0000313" key="2">
    <source>
        <dbReference type="Proteomes" id="UP001149090"/>
    </source>
</evidence>
<evidence type="ECO:0000313" key="1">
    <source>
        <dbReference type="EMBL" id="KAJ5077802.1"/>
    </source>
</evidence>
<dbReference type="AlphaFoldDB" id="A0A9Q0RF34"/>
<evidence type="ECO:0008006" key="3">
    <source>
        <dbReference type="Google" id="ProtNLM"/>
    </source>
</evidence>
<proteinExistence type="predicted"/>
<sequence>MEIKDNWYENNHNTNEANIIEEFDSEDDNLSEIADNHNYHYLESAGKEQRLKVLTNFEFQPFLELFHKIEEVCESKGRRRRRKKLSKENQFLMSLTWLKHYPYWEKLGRDFGISETYNIYFIIFIL</sequence>
<comment type="caution">
    <text evidence="1">The sequence shown here is derived from an EMBL/GenBank/DDBJ whole genome shotgun (WGS) entry which is preliminary data.</text>
</comment>
<name>A0A9Q0RF34_ANAIG</name>
<accession>A0A9Q0RF34</accession>
<protein>
    <recommendedName>
        <fullName evidence="3">Transposase Helix-turn-helix domain-containing protein</fullName>
    </recommendedName>
</protein>
<dbReference type="EMBL" id="JAPDFW010000056">
    <property type="protein sequence ID" value="KAJ5077802.1"/>
    <property type="molecule type" value="Genomic_DNA"/>
</dbReference>
<dbReference type="Proteomes" id="UP001149090">
    <property type="component" value="Unassembled WGS sequence"/>
</dbReference>
<gene>
    <name evidence="1" type="ORF">M0811_05492</name>
</gene>